<organism evidence="2 3">
    <name type="scientific">Pycnoporus cinnabarinus</name>
    <name type="common">Cinnabar-red polypore</name>
    <name type="synonym">Trametes cinnabarina</name>
    <dbReference type="NCBI Taxonomy" id="5643"/>
    <lineage>
        <taxon>Eukaryota</taxon>
        <taxon>Fungi</taxon>
        <taxon>Dikarya</taxon>
        <taxon>Basidiomycota</taxon>
        <taxon>Agaricomycotina</taxon>
        <taxon>Agaricomycetes</taxon>
        <taxon>Polyporales</taxon>
        <taxon>Polyporaceae</taxon>
        <taxon>Trametes</taxon>
    </lineage>
</organism>
<accession>A0A060S4R7</accession>
<feature type="region of interest" description="Disordered" evidence="1">
    <location>
        <begin position="126"/>
        <end position="186"/>
    </location>
</feature>
<name>A0A060S4R7_PYCCI</name>
<dbReference type="AlphaFoldDB" id="A0A060S4R7"/>
<comment type="caution">
    <text evidence="2">The sequence shown here is derived from an EMBL/GenBank/DDBJ whole genome shotgun (WGS) entry which is preliminary data.</text>
</comment>
<evidence type="ECO:0000313" key="2">
    <source>
        <dbReference type="EMBL" id="CDO69305.1"/>
    </source>
</evidence>
<evidence type="ECO:0000256" key="1">
    <source>
        <dbReference type="SAM" id="MobiDB-lite"/>
    </source>
</evidence>
<feature type="region of interest" description="Disordered" evidence="1">
    <location>
        <begin position="1"/>
        <end position="26"/>
    </location>
</feature>
<dbReference type="EMBL" id="CCBP010000035">
    <property type="protein sequence ID" value="CDO69305.1"/>
    <property type="molecule type" value="Genomic_DNA"/>
</dbReference>
<reference evidence="2" key="1">
    <citation type="submission" date="2014-01" db="EMBL/GenBank/DDBJ databases">
        <title>The genome of the white-rot fungus Pycnoporus cinnabarinus: a basidiomycete model with a versatile arsenal for lignocellulosic biomass breakdown.</title>
        <authorList>
            <person name="Levasseur A."/>
            <person name="Lomascolo A."/>
            <person name="Ruiz-Duenas F.J."/>
            <person name="Uzan E."/>
            <person name="Piumi F."/>
            <person name="Kues U."/>
            <person name="Ram A.F.J."/>
            <person name="Murat C."/>
            <person name="Haon M."/>
            <person name="Benoit I."/>
            <person name="Arfi Y."/>
            <person name="Chevret D."/>
            <person name="Drula E."/>
            <person name="Kwon M.J."/>
            <person name="Gouret P."/>
            <person name="Lesage-Meessen L."/>
            <person name="Lombard V."/>
            <person name="Mariette J."/>
            <person name="Noirot C."/>
            <person name="Park J."/>
            <person name="Patyshakuliyeva A."/>
            <person name="Wieneger R.A.B."/>
            <person name="Wosten H.A.B."/>
            <person name="Martin F."/>
            <person name="Coutinho P.M."/>
            <person name="de Vries R."/>
            <person name="Martinez A.T."/>
            <person name="Klopp C."/>
            <person name="Pontarotti P."/>
            <person name="Henrissat B."/>
            <person name="Record E."/>
        </authorList>
    </citation>
    <scope>NUCLEOTIDE SEQUENCE [LARGE SCALE GENOMIC DNA]</scope>
    <source>
        <strain evidence="2">BRFM137</strain>
    </source>
</reference>
<proteinExistence type="predicted"/>
<feature type="compositionally biased region" description="Polar residues" evidence="1">
    <location>
        <begin position="240"/>
        <end position="260"/>
    </location>
</feature>
<evidence type="ECO:0000313" key="3">
    <source>
        <dbReference type="Proteomes" id="UP000029665"/>
    </source>
</evidence>
<dbReference type="Proteomes" id="UP000029665">
    <property type="component" value="Unassembled WGS sequence"/>
</dbReference>
<dbReference type="HOGENOM" id="CLU_043561_1_1_1"/>
<keyword evidence="3" id="KW-1185">Reference proteome</keyword>
<feature type="compositionally biased region" description="Low complexity" evidence="1">
    <location>
        <begin position="151"/>
        <end position="163"/>
    </location>
</feature>
<gene>
    <name evidence="2" type="ORF">BN946_scf184976.g24</name>
</gene>
<sequence length="432" mass="47196">MSFAGFSSSTSSLRKNPGIQLPLPHPLRDASKQEVMQYALLSSITGTTGSFEDVKFYVYSRRNASGQVNTPRALFANRALLCKTSSHFDNLLSAGFAESELADLEAPYPPDKATQTTGYDYAEDSDLEDEIDEGRVSRPSSSASKKRRSRVVLSTISTTSSSRAFEGELRPPSSGDIPFTLKPEGPPSHNFEGPLLPIYATPLAPPSPAFEGNTSPAPPGAEEGTPYDEGAQGYEPQIRTIPTSDTTKKASPSRNGAYNDVSETAKSATNFAGRKGRVVFIEDFAYRTWAAFLFYAYFDKLSFAPLRSCERAAQHSAPKPYDAPLCSPKSMYRLAEKYDIPSLKNEAFYAIQSQLMAQNILVELFSPFTLTYPEIQGCEVEYLVEHISDEGMLKSVEKWLSLLEQGKLPSGSAAAVSSIVSKLAACKRSGWR</sequence>
<protein>
    <recommendedName>
        <fullName evidence="4">BTB domain-containing protein</fullName>
    </recommendedName>
</protein>
<dbReference type="STRING" id="5643.A0A060S4R7"/>
<dbReference type="InterPro" id="IPR011333">
    <property type="entry name" value="SKP1/BTB/POZ_sf"/>
</dbReference>
<dbReference type="OMA" id="TWEAFIY"/>
<dbReference type="OrthoDB" id="6359816at2759"/>
<feature type="region of interest" description="Disordered" evidence="1">
    <location>
        <begin position="204"/>
        <end position="260"/>
    </location>
</feature>
<evidence type="ECO:0008006" key="4">
    <source>
        <dbReference type="Google" id="ProtNLM"/>
    </source>
</evidence>
<dbReference type="Gene3D" id="3.30.710.10">
    <property type="entry name" value="Potassium Channel Kv1.1, Chain A"/>
    <property type="match status" value="1"/>
</dbReference>